<name>A0A449G7E1_NOCFR</name>
<proteinExistence type="predicted"/>
<protein>
    <submittedName>
        <fullName evidence="1">Uncharacterized protein</fullName>
    </submittedName>
</protein>
<dbReference type="AlphaFoldDB" id="A0A449G7E1"/>
<accession>A0A449G7E1</accession>
<dbReference type="EMBL" id="CAACYE010000005">
    <property type="protein sequence ID" value="VFA81648.1"/>
    <property type="molecule type" value="Genomic_DNA"/>
</dbReference>
<gene>
    <name evidence="1" type="ORF">NCTC1935_00209</name>
</gene>
<reference evidence="1" key="1">
    <citation type="submission" date="2019-02" db="EMBL/GenBank/DDBJ databases">
        <authorList>
            <consortium name="Pathogen Informatics"/>
        </authorList>
    </citation>
    <scope>NUCLEOTIDE SEQUENCE</scope>
    <source>
        <strain evidence="1">3012STDY6733949</strain>
    </source>
</reference>
<organism evidence="1">
    <name type="scientific">Nocardia farcinica</name>
    <dbReference type="NCBI Taxonomy" id="37329"/>
    <lineage>
        <taxon>Bacteria</taxon>
        <taxon>Bacillati</taxon>
        <taxon>Actinomycetota</taxon>
        <taxon>Actinomycetes</taxon>
        <taxon>Mycobacteriales</taxon>
        <taxon>Nocardiaceae</taxon>
        <taxon>Nocardia</taxon>
    </lineage>
</organism>
<evidence type="ECO:0000313" key="1">
    <source>
        <dbReference type="EMBL" id="VFA81648.1"/>
    </source>
</evidence>
<dbReference type="RefSeq" id="WP_346655082.1">
    <property type="nucleotide sequence ID" value="NZ_CAACYE020000001.1"/>
</dbReference>
<sequence>MTGADTAAAVAEHTARTSYGRLVAVLAAGCGDLTLAEDTLAEAFEQALRTPGPAGVCRPTRRAGC</sequence>